<evidence type="ECO:0000313" key="3">
    <source>
        <dbReference type="Proteomes" id="UP000054166"/>
    </source>
</evidence>
<dbReference type="OrthoDB" id="3264316at2759"/>
<reference evidence="2 3" key="1">
    <citation type="submission" date="2014-04" db="EMBL/GenBank/DDBJ databases">
        <authorList>
            <consortium name="DOE Joint Genome Institute"/>
            <person name="Kuo A."/>
            <person name="Tarkka M."/>
            <person name="Buscot F."/>
            <person name="Kohler A."/>
            <person name="Nagy L.G."/>
            <person name="Floudas D."/>
            <person name="Copeland A."/>
            <person name="Barry K.W."/>
            <person name="Cichocki N."/>
            <person name="Veneault-Fourrey C."/>
            <person name="LaButti K."/>
            <person name="Lindquist E.A."/>
            <person name="Lipzen A."/>
            <person name="Lundell T."/>
            <person name="Morin E."/>
            <person name="Murat C."/>
            <person name="Sun H."/>
            <person name="Tunlid A."/>
            <person name="Henrissat B."/>
            <person name="Grigoriev I.V."/>
            <person name="Hibbett D.S."/>
            <person name="Martin F."/>
            <person name="Nordberg H.P."/>
            <person name="Cantor M.N."/>
            <person name="Hua S.X."/>
        </authorList>
    </citation>
    <scope>NUCLEOTIDE SEQUENCE [LARGE SCALE GENOMIC DNA]</scope>
    <source>
        <strain evidence="2 3">F 1598</strain>
    </source>
</reference>
<dbReference type="PROSITE" id="PS51257">
    <property type="entry name" value="PROKAR_LIPOPROTEIN"/>
    <property type="match status" value="1"/>
</dbReference>
<reference evidence="3" key="2">
    <citation type="submission" date="2015-01" db="EMBL/GenBank/DDBJ databases">
        <title>Evolutionary Origins and Diversification of the Mycorrhizal Mutualists.</title>
        <authorList>
            <consortium name="DOE Joint Genome Institute"/>
            <consortium name="Mycorrhizal Genomics Consortium"/>
            <person name="Kohler A."/>
            <person name="Kuo A."/>
            <person name="Nagy L.G."/>
            <person name="Floudas D."/>
            <person name="Copeland A."/>
            <person name="Barry K.W."/>
            <person name="Cichocki N."/>
            <person name="Veneault-Fourrey C."/>
            <person name="LaButti K."/>
            <person name="Lindquist E.A."/>
            <person name="Lipzen A."/>
            <person name="Lundell T."/>
            <person name="Morin E."/>
            <person name="Murat C."/>
            <person name="Riley R."/>
            <person name="Ohm R."/>
            <person name="Sun H."/>
            <person name="Tunlid A."/>
            <person name="Henrissat B."/>
            <person name="Grigoriev I.V."/>
            <person name="Hibbett D.S."/>
            <person name="Martin F."/>
        </authorList>
    </citation>
    <scope>NUCLEOTIDE SEQUENCE [LARGE SCALE GENOMIC DNA]</scope>
    <source>
        <strain evidence="3">F 1598</strain>
    </source>
</reference>
<gene>
    <name evidence="2" type="ORF">PILCRDRAFT_6949</name>
</gene>
<dbReference type="Proteomes" id="UP000054166">
    <property type="component" value="Unassembled WGS sequence"/>
</dbReference>
<dbReference type="EMBL" id="KN832990">
    <property type="protein sequence ID" value="KIM83528.1"/>
    <property type="molecule type" value="Genomic_DNA"/>
</dbReference>
<evidence type="ECO:0000313" key="2">
    <source>
        <dbReference type="EMBL" id="KIM83528.1"/>
    </source>
</evidence>
<feature type="compositionally biased region" description="Basic and acidic residues" evidence="1">
    <location>
        <begin position="56"/>
        <end position="80"/>
    </location>
</feature>
<feature type="region of interest" description="Disordered" evidence="1">
    <location>
        <begin position="46"/>
        <end position="139"/>
    </location>
</feature>
<dbReference type="AlphaFoldDB" id="A0A0C3BB53"/>
<sequence>MTQPKGPTTHLTSPGNREVWLGFGTGLSCPFFEYFGDRDEWRATVDGTAGRGINLCDRDNKGQRPEDDHSTFKYSKEAKLRKMSLSCPAESDSGDENHDKTYKPKKTPPNSEEESSGLEAENSDIQVEIPSSKDKKPKKKAKTITYISDGDTDITVEEIQGMKVGRNPVKAQWAFSLWTPRPAFDKQKPVWKWGCNHCPKYRCTPRTAVCKKYENEILKCPPSSNFISHSLKCKFVPATESWPAFEAPRNTGSVGGDGGSTVITRGIEAQRSFMDGFSACGIDNPAKAVTGKGFREHLVKGIIEDDLPYSLGEKAGMLKLFEYVLPRGIATPSHQTVRRDLDILYEQLDERLNKELKSNNRFLD</sequence>
<dbReference type="HOGENOM" id="CLU_760983_0_0_1"/>
<proteinExistence type="predicted"/>
<dbReference type="InParanoid" id="A0A0C3BB53"/>
<name>A0A0C3BB53_PILCF</name>
<accession>A0A0C3BB53</accession>
<organism evidence="2 3">
    <name type="scientific">Piloderma croceum (strain F 1598)</name>
    <dbReference type="NCBI Taxonomy" id="765440"/>
    <lineage>
        <taxon>Eukaryota</taxon>
        <taxon>Fungi</taxon>
        <taxon>Dikarya</taxon>
        <taxon>Basidiomycota</taxon>
        <taxon>Agaricomycotina</taxon>
        <taxon>Agaricomycetes</taxon>
        <taxon>Agaricomycetidae</taxon>
        <taxon>Atheliales</taxon>
        <taxon>Atheliaceae</taxon>
        <taxon>Piloderma</taxon>
    </lineage>
</organism>
<evidence type="ECO:0000256" key="1">
    <source>
        <dbReference type="SAM" id="MobiDB-lite"/>
    </source>
</evidence>
<protein>
    <submittedName>
        <fullName evidence="2">Uncharacterized protein</fullName>
    </submittedName>
</protein>
<keyword evidence="3" id="KW-1185">Reference proteome</keyword>